<evidence type="ECO:0000256" key="1">
    <source>
        <dbReference type="ARBA" id="ARBA00023015"/>
    </source>
</evidence>
<name>A0ABS2UJI9_9ACTN</name>
<keyword evidence="1" id="KW-0805">Transcription regulation</keyword>
<dbReference type="InterPro" id="IPR018060">
    <property type="entry name" value="HTH_AraC"/>
</dbReference>
<evidence type="ECO:0000313" key="6">
    <source>
        <dbReference type="Proteomes" id="UP000664109"/>
    </source>
</evidence>
<evidence type="ECO:0000313" key="5">
    <source>
        <dbReference type="EMBL" id="MBM9617721.1"/>
    </source>
</evidence>
<sequence length="317" mass="34141">METLAFHSNRLDVTEDFLCRAYTPMRIGGRPRKTGARIERSAADGLLVDKLDFDYTLSYDAGPLDKICLITMHRGVVRDTTGGRDELHGPGDTFMVALPDRAYAGEVRAARYTITMFDTALLDEVAGTAGGHDVPVRFTGQRPVDAEAGRRLGRTVAFLRDTVLGGPAPAVDGLVVSTAARHLAAVALAALPSTLRDDGPRPADSRDAGTATLRRAMAFIEENAHRDIGLADIATAVCVTPRAVQYAFRRHASTTPLGHLRRVRMALAHGDLRASAADASSVQGIATRWGFAHRGRFAAAYRDVYGVSPSDTLRTYP</sequence>
<dbReference type="EMBL" id="JAFEJA010000001">
    <property type="protein sequence ID" value="MBM9617721.1"/>
    <property type="molecule type" value="Genomic_DNA"/>
</dbReference>
<dbReference type="PANTHER" id="PTHR46796:SF12">
    <property type="entry name" value="HTH-TYPE DNA-BINDING TRANSCRIPTIONAL ACTIVATOR EUTR"/>
    <property type="match status" value="1"/>
</dbReference>
<dbReference type="InterPro" id="IPR009057">
    <property type="entry name" value="Homeodomain-like_sf"/>
</dbReference>
<dbReference type="PANTHER" id="PTHR46796">
    <property type="entry name" value="HTH-TYPE TRANSCRIPTIONAL ACTIVATOR RHAS-RELATED"/>
    <property type="match status" value="1"/>
</dbReference>
<dbReference type="SUPFAM" id="SSF46689">
    <property type="entry name" value="Homeodomain-like"/>
    <property type="match status" value="2"/>
</dbReference>
<feature type="domain" description="HTH araC/xylS-type" evidence="4">
    <location>
        <begin position="214"/>
        <end position="315"/>
    </location>
</feature>
<reference evidence="5 6" key="1">
    <citation type="journal article" date="2016" name="Arch. Microbiol.">
        <title>Streptomyces zhihengii sp. nov., isolated from rhizospheric soil of Psammosilene tunicoides.</title>
        <authorList>
            <person name="Huang M.J."/>
            <person name="Fei J.J."/>
            <person name="Salam N."/>
            <person name="Kim C.J."/>
            <person name="Hozzein W.N."/>
            <person name="Xiao M."/>
            <person name="Huang H.Q."/>
            <person name="Li W.J."/>
        </authorList>
    </citation>
    <scope>NUCLEOTIDE SEQUENCE [LARGE SCALE GENOMIC DNA]</scope>
    <source>
        <strain evidence="5 6">YIM T102</strain>
    </source>
</reference>
<protein>
    <submittedName>
        <fullName evidence="5">Helix-turn-helix transcriptional regulator</fullName>
    </submittedName>
</protein>
<organism evidence="5 6">
    <name type="scientific">Streptomyces zhihengii</name>
    <dbReference type="NCBI Taxonomy" id="1818004"/>
    <lineage>
        <taxon>Bacteria</taxon>
        <taxon>Bacillati</taxon>
        <taxon>Actinomycetota</taxon>
        <taxon>Actinomycetes</taxon>
        <taxon>Kitasatosporales</taxon>
        <taxon>Streptomycetaceae</taxon>
        <taxon>Streptomyces</taxon>
    </lineage>
</organism>
<dbReference type="InterPro" id="IPR050204">
    <property type="entry name" value="AraC_XylS_family_regulators"/>
</dbReference>
<dbReference type="PROSITE" id="PS00041">
    <property type="entry name" value="HTH_ARAC_FAMILY_1"/>
    <property type="match status" value="1"/>
</dbReference>
<keyword evidence="6" id="KW-1185">Reference proteome</keyword>
<evidence type="ECO:0000256" key="3">
    <source>
        <dbReference type="ARBA" id="ARBA00023163"/>
    </source>
</evidence>
<accession>A0ABS2UJI9</accession>
<comment type="caution">
    <text evidence="5">The sequence shown here is derived from an EMBL/GenBank/DDBJ whole genome shotgun (WGS) entry which is preliminary data.</text>
</comment>
<dbReference type="PROSITE" id="PS01124">
    <property type="entry name" value="HTH_ARAC_FAMILY_2"/>
    <property type="match status" value="1"/>
</dbReference>
<dbReference type="Proteomes" id="UP000664109">
    <property type="component" value="Unassembled WGS sequence"/>
</dbReference>
<dbReference type="Gene3D" id="1.10.10.60">
    <property type="entry name" value="Homeodomain-like"/>
    <property type="match status" value="1"/>
</dbReference>
<keyword evidence="2" id="KW-0238">DNA-binding</keyword>
<gene>
    <name evidence="5" type="ORF">JE024_03005</name>
</gene>
<dbReference type="SMART" id="SM00342">
    <property type="entry name" value="HTH_ARAC"/>
    <property type="match status" value="1"/>
</dbReference>
<evidence type="ECO:0000259" key="4">
    <source>
        <dbReference type="PROSITE" id="PS01124"/>
    </source>
</evidence>
<keyword evidence="3" id="KW-0804">Transcription</keyword>
<dbReference type="InterPro" id="IPR018062">
    <property type="entry name" value="HTH_AraC-typ_CS"/>
</dbReference>
<proteinExistence type="predicted"/>
<evidence type="ECO:0000256" key="2">
    <source>
        <dbReference type="ARBA" id="ARBA00023125"/>
    </source>
</evidence>
<dbReference type="Pfam" id="PF12833">
    <property type="entry name" value="HTH_18"/>
    <property type="match status" value="1"/>
</dbReference>